<dbReference type="PANTHER" id="PTHR46496:SF1">
    <property type="entry name" value="ZEAXANTHIN EPOXIDASE, CHLOROPLASTIC"/>
    <property type="match status" value="1"/>
</dbReference>
<dbReference type="GO" id="GO:0071949">
    <property type="term" value="F:FAD binding"/>
    <property type="evidence" value="ECO:0007669"/>
    <property type="project" value="InterPro"/>
</dbReference>
<dbReference type="KEGG" id="stha:NCTC11429_02852"/>
<evidence type="ECO:0000259" key="5">
    <source>
        <dbReference type="Pfam" id="PF01494"/>
    </source>
</evidence>
<reference evidence="7 8" key="1">
    <citation type="submission" date="2019-05" db="EMBL/GenBank/DDBJ databases">
        <authorList>
            <consortium name="Pathogen Informatics"/>
        </authorList>
    </citation>
    <scope>NUCLEOTIDE SEQUENCE [LARGE SCALE GENOMIC DNA]</scope>
    <source>
        <strain evidence="7 8">NCTC11429</strain>
    </source>
</reference>
<dbReference type="Gene3D" id="3.50.50.60">
    <property type="entry name" value="FAD/NAD(P)-binding domain"/>
    <property type="match status" value="1"/>
</dbReference>
<accession>A0A4U9VE02</accession>
<dbReference type="STRING" id="1123265.GCA_000686625_01976"/>
<evidence type="ECO:0000313" key="9">
    <source>
        <dbReference type="Proteomes" id="UP001566204"/>
    </source>
</evidence>
<reference evidence="6 9" key="2">
    <citation type="submission" date="2024-06" db="EMBL/GenBank/DDBJ databases">
        <title>Soil Sphingobacterium thalpophilum.</title>
        <authorList>
            <person name="Yang J."/>
            <person name="Li J."/>
        </authorList>
    </citation>
    <scope>NUCLEOTIDE SEQUENCE [LARGE SCALE GENOMIC DNA]</scope>
    <source>
        <strain evidence="6 9">22g91tb</strain>
    </source>
</reference>
<feature type="domain" description="FAD-binding" evidence="5">
    <location>
        <begin position="4"/>
        <end position="311"/>
    </location>
</feature>
<evidence type="ECO:0000256" key="1">
    <source>
        <dbReference type="ARBA" id="ARBA00001974"/>
    </source>
</evidence>
<dbReference type="RefSeq" id="WP_028072180.1">
    <property type="nucleotide sequence ID" value="NZ_JBEOQA010000002.1"/>
</dbReference>
<evidence type="ECO:0000256" key="4">
    <source>
        <dbReference type="ARBA" id="ARBA00023002"/>
    </source>
</evidence>
<evidence type="ECO:0000313" key="6">
    <source>
        <dbReference type="EMBL" id="MEZ0453779.1"/>
    </source>
</evidence>
<dbReference type="GeneID" id="78463549"/>
<keyword evidence="4 7" id="KW-0560">Oxidoreductase</keyword>
<dbReference type="EMBL" id="LR590484">
    <property type="protein sequence ID" value="VTR43372.1"/>
    <property type="molecule type" value="Genomic_DNA"/>
</dbReference>
<dbReference type="EC" id="1.14.13.24" evidence="7"/>
<proteinExistence type="predicted"/>
<dbReference type="GO" id="GO:0018669">
    <property type="term" value="F:3-hydroxybenzoate 6-monooxygenase activity"/>
    <property type="evidence" value="ECO:0007669"/>
    <property type="project" value="UniProtKB-EC"/>
</dbReference>
<evidence type="ECO:0000313" key="7">
    <source>
        <dbReference type="EMBL" id="VTR43372.1"/>
    </source>
</evidence>
<keyword evidence="6" id="KW-0503">Monooxygenase</keyword>
<keyword evidence="2" id="KW-0285">Flavoprotein</keyword>
<sequence>MTHKIAIIGGGIAGLTTAIAFKKAGYTPVVFEAAETMKPVGAGLGLAANAIKALDKLGIKDKVVEKGRILSSFTIKDEKDKIITYTDSIKISREYGIDNFTIHRAALHEALLSEIPGTQLYTGKKCVDINVQKNNIRLLFKDGSSFDTDYLIVADGIHSPVRQKLVPGSVPRFAGYTCWRAVIDNHTLNIDNSYEIWGSKGRFGAVPLADNKLYWFATVNSTANNARFKNFTLHNLKEWFKEYPAEIGAILTQTSESALIWNDIIDLKPIPKYAFDNILLLGDAAHATTPNMGQGACQAIEDAAVLYDELLKGGELNNSFLRFEKRRLPRTHFITNQSARIGKVAQAANPLMIKLRNALFRSIPGSIKDKQFKKLYNTDF</sequence>
<dbReference type="NCBIfam" id="NF005243">
    <property type="entry name" value="PRK06753.1"/>
    <property type="match status" value="1"/>
</dbReference>
<evidence type="ECO:0000256" key="2">
    <source>
        <dbReference type="ARBA" id="ARBA00022630"/>
    </source>
</evidence>
<keyword evidence="9" id="KW-1185">Reference proteome</keyword>
<dbReference type="InterPro" id="IPR036188">
    <property type="entry name" value="FAD/NAD-bd_sf"/>
</dbReference>
<dbReference type="EMBL" id="JBEOQB010000006">
    <property type="protein sequence ID" value="MEZ0453779.1"/>
    <property type="molecule type" value="Genomic_DNA"/>
</dbReference>
<dbReference type="SUPFAM" id="SSF51905">
    <property type="entry name" value="FAD/NAD(P)-binding domain"/>
    <property type="match status" value="1"/>
</dbReference>
<organism evidence="7 8">
    <name type="scientific">Sphingobacterium thalpophilum</name>
    <dbReference type="NCBI Taxonomy" id="259"/>
    <lineage>
        <taxon>Bacteria</taxon>
        <taxon>Pseudomonadati</taxon>
        <taxon>Bacteroidota</taxon>
        <taxon>Sphingobacteriia</taxon>
        <taxon>Sphingobacteriales</taxon>
        <taxon>Sphingobacteriaceae</taxon>
        <taxon>Sphingobacterium</taxon>
    </lineage>
</organism>
<evidence type="ECO:0000313" key="8">
    <source>
        <dbReference type="Proteomes" id="UP000308196"/>
    </source>
</evidence>
<dbReference type="Proteomes" id="UP001566204">
    <property type="component" value="Unassembled WGS sequence"/>
</dbReference>
<dbReference type="PANTHER" id="PTHR46496">
    <property type="match status" value="1"/>
</dbReference>
<dbReference type="Pfam" id="PF01494">
    <property type="entry name" value="FAD_binding_3"/>
    <property type="match status" value="1"/>
</dbReference>
<protein>
    <submittedName>
        <fullName evidence="7">3-hydroxybenzoate 6-hydroxylase</fullName>
        <ecNumber evidence="7">1.14.13.24</ecNumber>
    </submittedName>
    <submittedName>
        <fullName evidence="6">FAD-dependent monooxygenase</fullName>
    </submittedName>
</protein>
<comment type="cofactor">
    <cofactor evidence="1">
        <name>FAD</name>
        <dbReference type="ChEBI" id="CHEBI:57692"/>
    </cofactor>
</comment>
<dbReference type="PRINTS" id="PR00420">
    <property type="entry name" value="RNGMNOXGNASE"/>
</dbReference>
<keyword evidence="3" id="KW-0274">FAD</keyword>
<dbReference type="InterPro" id="IPR002938">
    <property type="entry name" value="FAD-bd"/>
</dbReference>
<name>A0A4U9VE02_9SPHI</name>
<evidence type="ECO:0000256" key="3">
    <source>
        <dbReference type="ARBA" id="ARBA00022827"/>
    </source>
</evidence>
<dbReference type="AlphaFoldDB" id="A0A4U9VE02"/>
<gene>
    <name evidence="7" type="primary">mhbM</name>
    <name evidence="6" type="ORF">ABTW24_19465</name>
    <name evidence="7" type="ORF">NCTC11429_02852</name>
</gene>
<dbReference type="Proteomes" id="UP000308196">
    <property type="component" value="Chromosome"/>
</dbReference>